<evidence type="ECO:0000256" key="2">
    <source>
        <dbReference type="ARBA" id="ARBA00004370"/>
    </source>
</evidence>
<keyword evidence="8 11" id="KW-0503">Monooxygenase</keyword>
<keyword evidence="6 11" id="KW-0560">Oxidoreductase</keyword>
<keyword evidence="7 10" id="KW-0408">Iron</keyword>
<evidence type="ECO:0000256" key="10">
    <source>
        <dbReference type="PIRSR" id="PIRSR602401-1"/>
    </source>
</evidence>
<dbReference type="PANTHER" id="PTHR47943:SF2">
    <property type="entry name" value="CYTOCHROME P450"/>
    <property type="match status" value="1"/>
</dbReference>
<accession>A0A5C7GRD3</accession>
<dbReference type="InterPro" id="IPR017972">
    <property type="entry name" value="Cyt_P450_CS"/>
</dbReference>
<dbReference type="CDD" id="cd11072">
    <property type="entry name" value="CYP71-like"/>
    <property type="match status" value="1"/>
</dbReference>
<evidence type="ECO:0000256" key="1">
    <source>
        <dbReference type="ARBA" id="ARBA00001971"/>
    </source>
</evidence>
<dbReference type="PROSITE" id="PS00086">
    <property type="entry name" value="CYTOCHROME_P450"/>
    <property type="match status" value="1"/>
</dbReference>
<dbReference type="GO" id="GO:0020037">
    <property type="term" value="F:heme binding"/>
    <property type="evidence" value="ECO:0007669"/>
    <property type="project" value="InterPro"/>
</dbReference>
<evidence type="ECO:0000256" key="5">
    <source>
        <dbReference type="ARBA" id="ARBA00022723"/>
    </source>
</evidence>
<dbReference type="PRINTS" id="PR00463">
    <property type="entry name" value="EP450I"/>
</dbReference>
<gene>
    <name evidence="12" type="ORF">EZV62_026658</name>
</gene>
<dbReference type="Proteomes" id="UP000323000">
    <property type="component" value="Chromosome 13"/>
</dbReference>
<dbReference type="Pfam" id="PF00067">
    <property type="entry name" value="p450"/>
    <property type="match status" value="1"/>
</dbReference>
<evidence type="ECO:0008006" key="14">
    <source>
        <dbReference type="Google" id="ProtNLM"/>
    </source>
</evidence>
<evidence type="ECO:0000313" key="12">
    <source>
        <dbReference type="EMBL" id="TXG47364.1"/>
    </source>
</evidence>
<dbReference type="GO" id="GO:0005506">
    <property type="term" value="F:iron ion binding"/>
    <property type="evidence" value="ECO:0007669"/>
    <property type="project" value="InterPro"/>
</dbReference>
<dbReference type="EMBL" id="VAHF01000013">
    <property type="protein sequence ID" value="TXG47364.1"/>
    <property type="molecule type" value="Genomic_DNA"/>
</dbReference>
<keyword evidence="4 10" id="KW-0349">Heme</keyword>
<dbReference type="GO" id="GO:0004497">
    <property type="term" value="F:monooxygenase activity"/>
    <property type="evidence" value="ECO:0007669"/>
    <property type="project" value="UniProtKB-KW"/>
</dbReference>
<sequence length="504" mass="57662">MTMFLTWTTTLSVLVAVLFFLLQAFRSKRNAKTKPLPPGPRGFPIFGSLHLLGKYPHKDLQKLAEKYGSIMHLRLGLIPTIVISSPQAAELFLKTHDVVFASRPSFEAVKHMNYEQKDLIFAPYGSYWRTLRKMCTSELLSNHKINSFKSMRKEELCLLIDYIKNHQEAGVVAVDLSDKVTYLIVDMTCRMVFGKKYVEKEYFDEKGFKAVIQEGMKLVGTPNLGDYIPQIASLDLHRVTKKMKAVAKAFDVFFEKIIDEHVRSTEENRNKDFVDVMLGFMGAEATEYRLERDTIKAIILDLIVAAIDPTATTIEWALSELIKRPRIMKKLQKELESVVGLDRMVEESDLGNLEYLEMVIKENFRFRPVSPLLVPHESVQDCTVNGFHIPNKSRIMINVWAIGRDASIWNDPDEFLPERFVGSNIEPHGRDFELLPFGSGRRACAGMQLGVTVVRLVLAQLVHCFDWELPDGMLPTELDMTEEFGQVIFRAKHLLALPTYRLNK</sequence>
<dbReference type="InterPro" id="IPR001128">
    <property type="entry name" value="Cyt_P450"/>
</dbReference>
<keyword evidence="5 10" id="KW-0479">Metal-binding</keyword>
<evidence type="ECO:0000256" key="7">
    <source>
        <dbReference type="ARBA" id="ARBA00023004"/>
    </source>
</evidence>
<reference evidence="13" key="1">
    <citation type="journal article" date="2019" name="Gigascience">
        <title>De novo genome assembly of the endangered Acer yangbiense, a plant species with extremely small populations endemic to Yunnan Province, China.</title>
        <authorList>
            <person name="Yang J."/>
            <person name="Wariss H.M."/>
            <person name="Tao L."/>
            <person name="Zhang R."/>
            <person name="Yun Q."/>
            <person name="Hollingsworth P."/>
            <person name="Dao Z."/>
            <person name="Luo G."/>
            <person name="Guo H."/>
            <person name="Ma Y."/>
            <person name="Sun W."/>
        </authorList>
    </citation>
    <scope>NUCLEOTIDE SEQUENCE [LARGE SCALE GENOMIC DNA]</scope>
    <source>
        <strain evidence="13">cv. Malutang</strain>
    </source>
</reference>
<dbReference type="InterPro" id="IPR002401">
    <property type="entry name" value="Cyt_P450_E_grp-I"/>
</dbReference>
<comment type="subcellular location">
    <subcellularLocation>
        <location evidence="2">Membrane</location>
    </subcellularLocation>
</comment>
<dbReference type="PANTHER" id="PTHR47943">
    <property type="entry name" value="CYTOCHROME P450 93A3-LIKE"/>
    <property type="match status" value="1"/>
</dbReference>
<evidence type="ECO:0000256" key="3">
    <source>
        <dbReference type="ARBA" id="ARBA00010617"/>
    </source>
</evidence>
<keyword evidence="9" id="KW-0472">Membrane</keyword>
<dbReference type="FunFam" id="1.10.630.10:FF:000011">
    <property type="entry name" value="Cytochrome P450 83B1"/>
    <property type="match status" value="1"/>
</dbReference>
<comment type="cofactor">
    <cofactor evidence="1 10">
        <name>heme</name>
        <dbReference type="ChEBI" id="CHEBI:30413"/>
    </cofactor>
</comment>
<keyword evidence="13" id="KW-1185">Reference proteome</keyword>
<dbReference type="Gene3D" id="1.10.630.10">
    <property type="entry name" value="Cytochrome P450"/>
    <property type="match status" value="1"/>
</dbReference>
<evidence type="ECO:0000256" key="4">
    <source>
        <dbReference type="ARBA" id="ARBA00022617"/>
    </source>
</evidence>
<comment type="similarity">
    <text evidence="3 11">Belongs to the cytochrome P450 family.</text>
</comment>
<dbReference type="GO" id="GO:0016020">
    <property type="term" value="C:membrane"/>
    <property type="evidence" value="ECO:0007669"/>
    <property type="project" value="UniProtKB-SubCell"/>
</dbReference>
<evidence type="ECO:0000256" key="8">
    <source>
        <dbReference type="ARBA" id="ARBA00023033"/>
    </source>
</evidence>
<name>A0A5C7GRD3_9ROSI</name>
<dbReference type="GO" id="GO:0016705">
    <property type="term" value="F:oxidoreductase activity, acting on paired donors, with incorporation or reduction of molecular oxygen"/>
    <property type="evidence" value="ECO:0007669"/>
    <property type="project" value="InterPro"/>
</dbReference>
<dbReference type="OrthoDB" id="2789670at2759"/>
<proteinExistence type="inferred from homology"/>
<evidence type="ECO:0000256" key="11">
    <source>
        <dbReference type="RuleBase" id="RU000461"/>
    </source>
</evidence>
<organism evidence="12 13">
    <name type="scientific">Acer yangbiense</name>
    <dbReference type="NCBI Taxonomy" id="1000413"/>
    <lineage>
        <taxon>Eukaryota</taxon>
        <taxon>Viridiplantae</taxon>
        <taxon>Streptophyta</taxon>
        <taxon>Embryophyta</taxon>
        <taxon>Tracheophyta</taxon>
        <taxon>Spermatophyta</taxon>
        <taxon>Magnoliopsida</taxon>
        <taxon>eudicotyledons</taxon>
        <taxon>Gunneridae</taxon>
        <taxon>Pentapetalae</taxon>
        <taxon>rosids</taxon>
        <taxon>malvids</taxon>
        <taxon>Sapindales</taxon>
        <taxon>Sapindaceae</taxon>
        <taxon>Hippocastanoideae</taxon>
        <taxon>Acereae</taxon>
        <taxon>Acer</taxon>
    </lineage>
</organism>
<dbReference type="PRINTS" id="PR00385">
    <property type="entry name" value="P450"/>
</dbReference>
<evidence type="ECO:0000256" key="6">
    <source>
        <dbReference type="ARBA" id="ARBA00023002"/>
    </source>
</evidence>
<feature type="binding site" description="axial binding residue" evidence="10">
    <location>
        <position position="444"/>
    </location>
    <ligand>
        <name>heme</name>
        <dbReference type="ChEBI" id="CHEBI:30413"/>
    </ligand>
    <ligandPart>
        <name>Fe</name>
        <dbReference type="ChEBI" id="CHEBI:18248"/>
    </ligandPart>
</feature>
<dbReference type="AlphaFoldDB" id="A0A5C7GRD3"/>
<evidence type="ECO:0000256" key="9">
    <source>
        <dbReference type="ARBA" id="ARBA00023136"/>
    </source>
</evidence>
<dbReference type="InterPro" id="IPR036396">
    <property type="entry name" value="Cyt_P450_sf"/>
</dbReference>
<dbReference type="SUPFAM" id="SSF48264">
    <property type="entry name" value="Cytochrome P450"/>
    <property type="match status" value="1"/>
</dbReference>
<evidence type="ECO:0000313" key="13">
    <source>
        <dbReference type="Proteomes" id="UP000323000"/>
    </source>
</evidence>
<comment type="caution">
    <text evidence="12">The sequence shown here is derived from an EMBL/GenBank/DDBJ whole genome shotgun (WGS) entry which is preliminary data.</text>
</comment>
<protein>
    <recommendedName>
        <fullName evidence="14">Cytochrome P450</fullName>
    </recommendedName>
</protein>